<reference evidence="2" key="2">
    <citation type="journal article" date="2021" name="Mar. Drugs">
        <title>Genome Reduction and Secondary Metabolism of the Marine Sponge-Associated Cyanobacterium Leptothoe.</title>
        <authorList>
            <person name="Konstantinou D."/>
            <person name="Popin R.V."/>
            <person name="Fewer D.P."/>
            <person name="Sivonen K."/>
            <person name="Gkelis S."/>
        </authorList>
    </citation>
    <scope>NUCLEOTIDE SEQUENCE</scope>
    <source>
        <strain evidence="2">TAU-MAC 1115</strain>
    </source>
</reference>
<dbReference type="SUPFAM" id="SSF56349">
    <property type="entry name" value="DNA breaking-rejoining enzymes"/>
    <property type="match status" value="1"/>
</dbReference>
<dbReference type="AlphaFoldDB" id="A0A947DFZ7"/>
<sequence length="375" mass="43328">MGRKSLTIEAINARLETAQLGLKIYQRGEKLSIRGTLPPKPSSKRTKPHQQLISLGVYANPAGLEYAESEAFRLGGLLAQKRFSWEAISSDPDQTPAQDPEESCQVWIERFRQDWLKYQDGDEAVVELKWREQFWYPAFKWLSPNAALTPYLLESVVQRWKPNSRSRQIACQKLQRLADFANVKSDIKAYQGDYSLNNVERIIPDDPEIVNAIDSMKNKSWQWVAGMMATYNLRDHEAFLCEVEWRKYDGEQWLVALVPDATKTGKRETFPLPPEWVERWQLDNVRRPDVTARINKEYGDRTSTAFQRAKMPFPPYSLRHAWNIRAALWLELPTAVASQFMGHNPNVNLGTYQKHISKARAAQAYFEALRRKQGG</sequence>
<dbReference type="GO" id="GO:0006310">
    <property type="term" value="P:DNA recombination"/>
    <property type="evidence" value="ECO:0007669"/>
    <property type="project" value="UniProtKB-KW"/>
</dbReference>
<organism evidence="2 3">
    <name type="scientific">Leptothoe spongobia TAU-MAC 1115</name>
    <dbReference type="NCBI Taxonomy" id="1967444"/>
    <lineage>
        <taxon>Bacteria</taxon>
        <taxon>Bacillati</taxon>
        <taxon>Cyanobacteriota</taxon>
        <taxon>Cyanophyceae</taxon>
        <taxon>Nodosilineales</taxon>
        <taxon>Cymatolegaceae</taxon>
        <taxon>Leptothoe</taxon>
        <taxon>Leptothoe spongobia</taxon>
    </lineage>
</organism>
<name>A0A947DFZ7_9CYAN</name>
<dbReference type="GO" id="GO:0015074">
    <property type="term" value="P:DNA integration"/>
    <property type="evidence" value="ECO:0007669"/>
    <property type="project" value="InterPro"/>
</dbReference>
<accession>A0A947DFZ7</accession>
<evidence type="ECO:0000256" key="1">
    <source>
        <dbReference type="ARBA" id="ARBA00023172"/>
    </source>
</evidence>
<keyword evidence="3" id="KW-1185">Reference proteome</keyword>
<evidence type="ECO:0008006" key="4">
    <source>
        <dbReference type="Google" id="ProtNLM"/>
    </source>
</evidence>
<keyword evidence="1" id="KW-0233">DNA recombination</keyword>
<proteinExistence type="predicted"/>
<dbReference type="InterPro" id="IPR013762">
    <property type="entry name" value="Integrase-like_cat_sf"/>
</dbReference>
<dbReference type="GO" id="GO:0003677">
    <property type="term" value="F:DNA binding"/>
    <property type="evidence" value="ECO:0007669"/>
    <property type="project" value="InterPro"/>
</dbReference>
<evidence type="ECO:0000313" key="2">
    <source>
        <dbReference type="EMBL" id="MBT9316220.1"/>
    </source>
</evidence>
<evidence type="ECO:0000313" key="3">
    <source>
        <dbReference type="Proteomes" id="UP000717364"/>
    </source>
</evidence>
<dbReference type="Gene3D" id="1.10.443.10">
    <property type="entry name" value="Intergrase catalytic core"/>
    <property type="match status" value="1"/>
</dbReference>
<comment type="caution">
    <text evidence="2">The sequence shown here is derived from an EMBL/GenBank/DDBJ whole genome shotgun (WGS) entry which is preliminary data.</text>
</comment>
<dbReference type="EMBL" id="JADOES010000022">
    <property type="protein sequence ID" value="MBT9316220.1"/>
    <property type="molecule type" value="Genomic_DNA"/>
</dbReference>
<dbReference type="RefSeq" id="WP_215609286.1">
    <property type="nucleotide sequence ID" value="NZ_JADOES010000022.1"/>
</dbReference>
<dbReference type="InterPro" id="IPR011010">
    <property type="entry name" value="DNA_brk_join_enz"/>
</dbReference>
<dbReference type="Proteomes" id="UP000717364">
    <property type="component" value="Unassembled WGS sequence"/>
</dbReference>
<gene>
    <name evidence="2" type="ORF">IXB50_12385</name>
</gene>
<reference evidence="2" key="1">
    <citation type="submission" date="2020-11" db="EMBL/GenBank/DDBJ databases">
        <authorList>
            <person name="Konstantinou D."/>
            <person name="Gkelis S."/>
            <person name="Popin R."/>
            <person name="Fewer D."/>
            <person name="Sivonen K."/>
        </authorList>
    </citation>
    <scope>NUCLEOTIDE SEQUENCE</scope>
    <source>
        <strain evidence="2">TAU-MAC 1115</strain>
    </source>
</reference>
<protein>
    <recommendedName>
        <fullName evidence="4">Integrase</fullName>
    </recommendedName>
</protein>